<keyword evidence="3" id="KW-0732">Signal</keyword>
<feature type="region of interest" description="Disordered" evidence="1">
    <location>
        <begin position="277"/>
        <end position="296"/>
    </location>
</feature>
<evidence type="ECO:0000313" key="5">
    <source>
        <dbReference type="Proteomes" id="UP000015100"/>
    </source>
</evidence>
<feature type="compositionally biased region" description="Low complexity" evidence="1">
    <location>
        <begin position="185"/>
        <end position="219"/>
    </location>
</feature>
<evidence type="ECO:0008006" key="6">
    <source>
        <dbReference type="Google" id="ProtNLM"/>
    </source>
</evidence>
<proteinExistence type="predicted"/>
<name>S8C1K8_DACHA</name>
<feature type="region of interest" description="Disordered" evidence="1">
    <location>
        <begin position="329"/>
        <end position="371"/>
    </location>
</feature>
<gene>
    <name evidence="4" type="ORF">H072_386</name>
</gene>
<protein>
    <recommendedName>
        <fullName evidence="6">Mid2 domain-containing protein</fullName>
    </recommendedName>
</protein>
<sequence length="371" mass="39480">MPSLRNPLRISYILLSFLLLSSFSNAESLKLTTAPPIPTSWTVSANCFSPVAAVDNNSETIWNMGCGKTIRRSCCPPSWDIRVIFEAQTNTPTTVPRKTDACPNGYLDQVVWGDLTSTPETAGTKICCPSGITYWSTFGASGDPLCYTQTPFARSTGGVRLSDPYWVSTYARAFFIAEQAVIGSPTSTSVPASTTASMTGSTTAATTGSSSQVVGTTAGNQVTETPGTPSGGDSKSGLGSGAIAGIVVGIVVPIILGVVAFIIWRRRRVLGMTMHMGSKEDPPVPPPAGSSDFYPLKDSSENSAGYFRTPPAETSYYGHNKYIISESALEGSTAGNSNMESQDRRIARFENAEKVPEQNKNEELRFGGHYS</sequence>
<dbReference type="Proteomes" id="UP000015100">
    <property type="component" value="Unassembled WGS sequence"/>
</dbReference>
<feature type="region of interest" description="Disordered" evidence="1">
    <location>
        <begin position="185"/>
        <end position="236"/>
    </location>
</feature>
<evidence type="ECO:0000256" key="1">
    <source>
        <dbReference type="SAM" id="MobiDB-lite"/>
    </source>
</evidence>
<dbReference type="EMBL" id="AQGS01000010">
    <property type="protein sequence ID" value="EPS45633.1"/>
    <property type="molecule type" value="Genomic_DNA"/>
</dbReference>
<keyword evidence="2" id="KW-0472">Membrane</keyword>
<comment type="caution">
    <text evidence="4">The sequence shown here is derived from an EMBL/GenBank/DDBJ whole genome shotgun (WGS) entry which is preliminary data.</text>
</comment>
<evidence type="ECO:0000313" key="4">
    <source>
        <dbReference type="EMBL" id="EPS45633.1"/>
    </source>
</evidence>
<keyword evidence="2" id="KW-1133">Transmembrane helix</keyword>
<dbReference type="STRING" id="1284197.S8C1K8"/>
<feature type="transmembrane region" description="Helical" evidence="2">
    <location>
        <begin position="242"/>
        <end position="264"/>
    </location>
</feature>
<dbReference type="OMA" id="TVSANCF"/>
<evidence type="ECO:0000256" key="3">
    <source>
        <dbReference type="SAM" id="SignalP"/>
    </source>
</evidence>
<organism evidence="4 5">
    <name type="scientific">Dactylellina haptotyla (strain CBS 200.50)</name>
    <name type="common">Nematode-trapping fungus</name>
    <name type="synonym">Monacrosporium haptotylum</name>
    <dbReference type="NCBI Taxonomy" id="1284197"/>
    <lineage>
        <taxon>Eukaryota</taxon>
        <taxon>Fungi</taxon>
        <taxon>Dikarya</taxon>
        <taxon>Ascomycota</taxon>
        <taxon>Pezizomycotina</taxon>
        <taxon>Orbiliomycetes</taxon>
        <taxon>Orbiliales</taxon>
        <taxon>Orbiliaceae</taxon>
        <taxon>Dactylellina</taxon>
    </lineage>
</organism>
<dbReference type="OrthoDB" id="5382414at2759"/>
<keyword evidence="5" id="KW-1185">Reference proteome</keyword>
<dbReference type="AlphaFoldDB" id="S8C1K8"/>
<feature type="chain" id="PRO_5004548841" description="Mid2 domain-containing protein" evidence="3">
    <location>
        <begin position="27"/>
        <end position="371"/>
    </location>
</feature>
<accession>S8C1K8</accession>
<dbReference type="PANTHER" id="PTHR16861">
    <property type="entry name" value="GLYCOPROTEIN 38"/>
    <property type="match status" value="1"/>
</dbReference>
<keyword evidence="2" id="KW-0812">Transmembrane</keyword>
<dbReference type="PANTHER" id="PTHR16861:SF4">
    <property type="entry name" value="SH3 DOMAIN PROTEIN (AFU_ORTHOLOGUE AFUA_1G13610)"/>
    <property type="match status" value="1"/>
</dbReference>
<reference evidence="5" key="2">
    <citation type="submission" date="2013-04" db="EMBL/GenBank/DDBJ databases">
        <title>Genomic mechanisms accounting for the adaptation to parasitism in nematode-trapping fungi.</title>
        <authorList>
            <person name="Ahren D.G."/>
        </authorList>
    </citation>
    <scope>NUCLEOTIDE SEQUENCE [LARGE SCALE GENOMIC DNA]</scope>
    <source>
        <strain evidence="5">CBS 200.50</strain>
    </source>
</reference>
<reference evidence="4 5" key="1">
    <citation type="journal article" date="2013" name="PLoS Genet.">
        <title>Genomic mechanisms accounting for the adaptation to parasitism in nematode-trapping fungi.</title>
        <authorList>
            <person name="Meerupati T."/>
            <person name="Andersson K.M."/>
            <person name="Friman E."/>
            <person name="Kumar D."/>
            <person name="Tunlid A."/>
            <person name="Ahren D."/>
        </authorList>
    </citation>
    <scope>NUCLEOTIDE SEQUENCE [LARGE SCALE GENOMIC DNA]</scope>
    <source>
        <strain evidence="4 5">CBS 200.50</strain>
    </source>
</reference>
<evidence type="ECO:0000256" key="2">
    <source>
        <dbReference type="SAM" id="Phobius"/>
    </source>
</evidence>
<feature type="signal peptide" evidence="3">
    <location>
        <begin position="1"/>
        <end position="26"/>
    </location>
</feature>
<feature type="compositionally biased region" description="Basic and acidic residues" evidence="1">
    <location>
        <begin position="341"/>
        <end position="371"/>
    </location>
</feature>
<dbReference type="HOGENOM" id="CLU_746001_0_0_1"/>